<dbReference type="AlphaFoldDB" id="A0A0E9W7E9"/>
<reference evidence="1" key="2">
    <citation type="journal article" date="2015" name="Fish Shellfish Immunol.">
        <title>Early steps in the European eel (Anguilla anguilla)-Vibrio vulnificus interaction in the gills: Role of the RtxA13 toxin.</title>
        <authorList>
            <person name="Callol A."/>
            <person name="Pajuelo D."/>
            <person name="Ebbesson L."/>
            <person name="Teles M."/>
            <person name="MacKenzie S."/>
            <person name="Amaro C."/>
        </authorList>
    </citation>
    <scope>NUCLEOTIDE SEQUENCE</scope>
</reference>
<protein>
    <submittedName>
        <fullName evidence="1">Uncharacterized protein</fullName>
    </submittedName>
</protein>
<organism evidence="1">
    <name type="scientific">Anguilla anguilla</name>
    <name type="common">European freshwater eel</name>
    <name type="synonym">Muraena anguilla</name>
    <dbReference type="NCBI Taxonomy" id="7936"/>
    <lineage>
        <taxon>Eukaryota</taxon>
        <taxon>Metazoa</taxon>
        <taxon>Chordata</taxon>
        <taxon>Craniata</taxon>
        <taxon>Vertebrata</taxon>
        <taxon>Euteleostomi</taxon>
        <taxon>Actinopterygii</taxon>
        <taxon>Neopterygii</taxon>
        <taxon>Teleostei</taxon>
        <taxon>Anguilliformes</taxon>
        <taxon>Anguillidae</taxon>
        <taxon>Anguilla</taxon>
    </lineage>
</organism>
<reference evidence="1" key="1">
    <citation type="submission" date="2014-11" db="EMBL/GenBank/DDBJ databases">
        <authorList>
            <person name="Amaro Gonzalez C."/>
        </authorList>
    </citation>
    <scope>NUCLEOTIDE SEQUENCE</scope>
</reference>
<accession>A0A0E9W7E9</accession>
<name>A0A0E9W7E9_ANGAN</name>
<evidence type="ECO:0000313" key="1">
    <source>
        <dbReference type="EMBL" id="JAH86294.1"/>
    </source>
</evidence>
<sequence length="69" mass="7865">MCVRSSKLRELTRISVSSSLHEVITNIQMPKIVSDQSNVCKLLLLPFEISCEGHLDKDVKMSFYHAKTE</sequence>
<proteinExistence type="predicted"/>
<dbReference type="EMBL" id="GBXM01022283">
    <property type="protein sequence ID" value="JAH86294.1"/>
    <property type="molecule type" value="Transcribed_RNA"/>
</dbReference>